<dbReference type="GO" id="GO:0102262">
    <property type="term" value="F:tRNA-dihydrouridine16 synthase activity"/>
    <property type="evidence" value="ECO:0007669"/>
    <property type="project" value="RHEA"/>
</dbReference>
<protein>
    <recommendedName>
        <fullName evidence="13">tRNA-dihydrouridine synthase</fullName>
        <ecNumber evidence="13">1.3.1.-</ecNumber>
    </recommendedName>
</protein>
<feature type="binding site" evidence="15">
    <location>
        <position position="77"/>
    </location>
    <ligand>
        <name>FMN</name>
        <dbReference type="ChEBI" id="CHEBI:58210"/>
    </ligand>
</feature>
<keyword evidence="3 13" id="KW-0288">FMN</keyword>
<keyword evidence="18" id="KW-1185">Reference proteome</keyword>
<dbReference type="GO" id="GO:0102263">
    <property type="term" value="F:tRNA-dihydrouridine17 synthase activity"/>
    <property type="evidence" value="ECO:0007669"/>
    <property type="project" value="RHEA"/>
</dbReference>
<keyword evidence="5" id="KW-0521">NADP</keyword>
<evidence type="ECO:0000313" key="17">
    <source>
        <dbReference type="EMBL" id="AFZ80325.1"/>
    </source>
</evidence>
<dbReference type="KEGG" id="beq:BEWA_031780"/>
<comment type="catalytic activity">
    <reaction evidence="11">
        <text>5,6-dihydrouridine(16) in tRNA + NAD(+) = uridine(16) in tRNA + NADH + H(+)</text>
        <dbReference type="Rhea" id="RHEA:53380"/>
        <dbReference type="Rhea" id="RHEA-COMP:13543"/>
        <dbReference type="Rhea" id="RHEA-COMP:13544"/>
        <dbReference type="ChEBI" id="CHEBI:15378"/>
        <dbReference type="ChEBI" id="CHEBI:57540"/>
        <dbReference type="ChEBI" id="CHEBI:57945"/>
        <dbReference type="ChEBI" id="CHEBI:65315"/>
        <dbReference type="ChEBI" id="CHEBI:74443"/>
        <dbReference type="EC" id="1.3.1.88"/>
    </reaction>
    <physiologicalReaction direction="right-to-left" evidence="11">
        <dbReference type="Rhea" id="RHEA:53382"/>
    </physiologicalReaction>
</comment>
<comment type="similarity">
    <text evidence="13">Belongs to the dus family.</text>
</comment>
<evidence type="ECO:0000256" key="13">
    <source>
        <dbReference type="PIRNR" id="PIRNR006621"/>
    </source>
</evidence>
<keyword evidence="7" id="KW-0520">NAD</keyword>
<dbReference type="CDD" id="cd02801">
    <property type="entry name" value="DUS_like_FMN"/>
    <property type="match status" value="1"/>
</dbReference>
<name>L0AXN4_THEEQ</name>
<feature type="domain" description="DUS-like FMN-binding" evidence="16">
    <location>
        <begin position="21"/>
        <end position="293"/>
    </location>
</feature>
<keyword evidence="2 13" id="KW-0285">Flavoprotein</keyword>
<comment type="catalytic activity">
    <reaction evidence="9">
        <text>5,6-dihydrouridine(17) in tRNA + NAD(+) = uridine(17) in tRNA + NADH + H(+)</text>
        <dbReference type="Rhea" id="RHEA:53372"/>
        <dbReference type="Rhea" id="RHEA-COMP:13541"/>
        <dbReference type="Rhea" id="RHEA-COMP:13542"/>
        <dbReference type="ChEBI" id="CHEBI:15378"/>
        <dbReference type="ChEBI" id="CHEBI:57540"/>
        <dbReference type="ChEBI" id="CHEBI:57945"/>
        <dbReference type="ChEBI" id="CHEBI:65315"/>
        <dbReference type="ChEBI" id="CHEBI:74443"/>
        <dbReference type="EC" id="1.3.1.88"/>
    </reaction>
    <physiologicalReaction direction="right-to-left" evidence="9">
        <dbReference type="Rhea" id="RHEA:53374"/>
    </physiologicalReaction>
</comment>
<comment type="cofactor">
    <cofactor evidence="1 13 15">
        <name>FMN</name>
        <dbReference type="ChEBI" id="CHEBI:58210"/>
    </cofactor>
</comment>
<feature type="binding site" evidence="15">
    <location>
        <position position="145"/>
    </location>
    <ligand>
        <name>FMN</name>
        <dbReference type="ChEBI" id="CHEBI:58210"/>
    </ligand>
</feature>
<dbReference type="eggNOG" id="KOG2335">
    <property type="taxonomic scope" value="Eukaryota"/>
</dbReference>
<feature type="binding site" evidence="15">
    <location>
        <begin position="219"/>
        <end position="221"/>
    </location>
    <ligand>
        <name>FMN</name>
        <dbReference type="ChEBI" id="CHEBI:58210"/>
    </ligand>
</feature>
<dbReference type="InterPro" id="IPR018517">
    <property type="entry name" value="tRNA_hU_synthase_CS"/>
</dbReference>
<dbReference type="EC" id="1.3.1.-" evidence="13"/>
<dbReference type="PANTHER" id="PTHR11082:SF5">
    <property type="entry name" value="TRNA-DIHYDROURIDINE(16_17) SYNTHASE [NAD(P)(+)]-LIKE"/>
    <property type="match status" value="1"/>
</dbReference>
<feature type="active site" description="Proton donor" evidence="14">
    <location>
        <position position="106"/>
    </location>
</feature>
<evidence type="ECO:0000256" key="6">
    <source>
        <dbReference type="ARBA" id="ARBA00023002"/>
    </source>
</evidence>
<dbReference type="OrthoDB" id="272303at2759"/>
<evidence type="ECO:0000256" key="12">
    <source>
        <dbReference type="ARBA" id="ARBA00049467"/>
    </source>
</evidence>
<dbReference type="VEuPathDB" id="PiroplasmaDB:BEWA_031780"/>
<keyword evidence="6 13" id="KW-0560">Oxidoreductase</keyword>
<evidence type="ECO:0000256" key="10">
    <source>
        <dbReference type="ARBA" id="ARBA00047652"/>
    </source>
</evidence>
<keyword evidence="15" id="KW-0547">Nucleotide-binding</keyword>
<evidence type="ECO:0000256" key="9">
    <source>
        <dbReference type="ARBA" id="ARBA00047287"/>
    </source>
</evidence>
<dbReference type="InterPro" id="IPR001269">
    <property type="entry name" value="DUS_fam"/>
</dbReference>
<dbReference type="GO" id="GO:0050660">
    <property type="term" value="F:flavin adenine dinucleotide binding"/>
    <property type="evidence" value="ECO:0007669"/>
    <property type="project" value="InterPro"/>
</dbReference>
<comment type="catalytic activity">
    <reaction evidence="10">
        <text>5,6-dihydrouridine(16) in tRNA + NADP(+) = uridine(16) in tRNA + NADPH + H(+)</text>
        <dbReference type="Rhea" id="RHEA:53376"/>
        <dbReference type="Rhea" id="RHEA-COMP:13543"/>
        <dbReference type="Rhea" id="RHEA-COMP:13544"/>
        <dbReference type="ChEBI" id="CHEBI:15378"/>
        <dbReference type="ChEBI" id="CHEBI:57783"/>
        <dbReference type="ChEBI" id="CHEBI:58349"/>
        <dbReference type="ChEBI" id="CHEBI:65315"/>
        <dbReference type="ChEBI" id="CHEBI:74443"/>
        <dbReference type="EC" id="1.3.1.88"/>
    </reaction>
    <physiologicalReaction direction="right-to-left" evidence="10">
        <dbReference type="Rhea" id="RHEA:53378"/>
    </physiologicalReaction>
</comment>
<dbReference type="RefSeq" id="XP_004829991.1">
    <property type="nucleotide sequence ID" value="XM_004829934.1"/>
</dbReference>
<organism evidence="17 18">
    <name type="scientific">Theileria equi strain WA</name>
    <dbReference type="NCBI Taxonomy" id="1537102"/>
    <lineage>
        <taxon>Eukaryota</taxon>
        <taxon>Sar</taxon>
        <taxon>Alveolata</taxon>
        <taxon>Apicomplexa</taxon>
        <taxon>Aconoidasida</taxon>
        <taxon>Piroplasmida</taxon>
        <taxon>Theileriidae</taxon>
        <taxon>Theileria</taxon>
    </lineage>
</organism>
<dbReference type="PIRSF" id="PIRSF006621">
    <property type="entry name" value="Dus"/>
    <property type="match status" value="1"/>
</dbReference>
<comment type="catalytic activity">
    <reaction evidence="12">
        <text>5,6-dihydrouridine(17) in tRNA + NADP(+) = uridine(17) in tRNA + NADPH + H(+)</text>
        <dbReference type="Rhea" id="RHEA:53368"/>
        <dbReference type="Rhea" id="RHEA-COMP:13541"/>
        <dbReference type="Rhea" id="RHEA-COMP:13542"/>
        <dbReference type="ChEBI" id="CHEBI:15378"/>
        <dbReference type="ChEBI" id="CHEBI:57783"/>
        <dbReference type="ChEBI" id="CHEBI:58349"/>
        <dbReference type="ChEBI" id="CHEBI:65315"/>
        <dbReference type="ChEBI" id="CHEBI:74443"/>
        <dbReference type="EC" id="1.3.1.88"/>
    </reaction>
    <physiologicalReaction direction="right-to-left" evidence="12">
        <dbReference type="Rhea" id="RHEA:53370"/>
    </physiologicalReaction>
</comment>
<evidence type="ECO:0000259" key="16">
    <source>
        <dbReference type="Pfam" id="PF01207"/>
    </source>
</evidence>
<accession>L0AXN4</accession>
<dbReference type="PANTHER" id="PTHR11082">
    <property type="entry name" value="TRNA-DIHYDROURIDINE SYNTHASE"/>
    <property type="match status" value="1"/>
</dbReference>
<evidence type="ECO:0000256" key="5">
    <source>
        <dbReference type="ARBA" id="ARBA00022857"/>
    </source>
</evidence>
<dbReference type="PROSITE" id="PS01136">
    <property type="entry name" value="UPF0034"/>
    <property type="match status" value="1"/>
</dbReference>
<dbReference type="Gene3D" id="3.20.20.70">
    <property type="entry name" value="Aldolase class I"/>
    <property type="match status" value="1"/>
</dbReference>
<dbReference type="AlphaFoldDB" id="L0AXN4"/>
<dbReference type="GeneID" id="15806967"/>
<dbReference type="Pfam" id="PF01207">
    <property type="entry name" value="Dus"/>
    <property type="match status" value="1"/>
</dbReference>
<comment type="similarity">
    <text evidence="8">Belongs to the Dus family. Dus1 subfamily.</text>
</comment>
<evidence type="ECO:0000256" key="1">
    <source>
        <dbReference type="ARBA" id="ARBA00001917"/>
    </source>
</evidence>
<gene>
    <name evidence="17" type="ORF">BEWA_031780</name>
</gene>
<dbReference type="InterPro" id="IPR013785">
    <property type="entry name" value="Aldolase_TIM"/>
</dbReference>
<evidence type="ECO:0000256" key="7">
    <source>
        <dbReference type="ARBA" id="ARBA00023027"/>
    </source>
</evidence>
<dbReference type="EMBL" id="CP001669">
    <property type="protein sequence ID" value="AFZ80325.1"/>
    <property type="molecule type" value="Genomic_DNA"/>
</dbReference>
<dbReference type="InterPro" id="IPR035587">
    <property type="entry name" value="DUS-like_FMN-bd"/>
</dbReference>
<keyword evidence="4 13" id="KW-0819">tRNA processing</keyword>
<evidence type="ECO:0000256" key="14">
    <source>
        <dbReference type="PIRSR" id="PIRSR006621-1"/>
    </source>
</evidence>
<reference evidence="17 18" key="1">
    <citation type="journal article" date="2012" name="BMC Genomics">
        <title>Comparative genomic analysis and phylogenetic position of Theileria equi.</title>
        <authorList>
            <person name="Kappmeyer L.S."/>
            <person name="Thiagarajan M."/>
            <person name="Herndon D.R."/>
            <person name="Ramsay J.D."/>
            <person name="Caler E."/>
            <person name="Djikeng A."/>
            <person name="Gillespie J.J."/>
            <person name="Lau A.O."/>
            <person name="Roalson E.H."/>
            <person name="Silva J.C."/>
            <person name="Silva M.G."/>
            <person name="Suarez C.E."/>
            <person name="Ueti M.W."/>
            <person name="Nene V.M."/>
            <person name="Mealey R.H."/>
            <person name="Knowles D.P."/>
            <person name="Brayton K.A."/>
        </authorList>
    </citation>
    <scope>NUCLEOTIDE SEQUENCE [LARGE SCALE GENOMIC DNA]</scope>
    <source>
        <strain evidence="17 18">WA</strain>
    </source>
</reference>
<evidence type="ECO:0000256" key="3">
    <source>
        <dbReference type="ARBA" id="ARBA00022643"/>
    </source>
</evidence>
<dbReference type="SUPFAM" id="SSF51395">
    <property type="entry name" value="FMN-linked oxidoreductases"/>
    <property type="match status" value="1"/>
</dbReference>
<dbReference type="Proteomes" id="UP000031512">
    <property type="component" value="Chromosome 1"/>
</dbReference>
<evidence type="ECO:0000256" key="8">
    <source>
        <dbReference type="ARBA" id="ARBA00038313"/>
    </source>
</evidence>
<evidence type="ECO:0000256" key="15">
    <source>
        <dbReference type="PIRSR" id="PIRSR006621-2"/>
    </source>
</evidence>
<evidence type="ECO:0000256" key="11">
    <source>
        <dbReference type="ARBA" id="ARBA00048934"/>
    </source>
</evidence>
<evidence type="ECO:0000313" key="18">
    <source>
        <dbReference type="Proteomes" id="UP000031512"/>
    </source>
</evidence>
<comment type="function">
    <text evidence="13">Catalyzes the synthesis of dihydrouridine, a modified base found in the D-loop of most tRNAs.</text>
</comment>
<evidence type="ECO:0000256" key="2">
    <source>
        <dbReference type="ARBA" id="ARBA00022630"/>
    </source>
</evidence>
<feature type="binding site" evidence="15">
    <location>
        <position position="175"/>
    </location>
    <ligand>
        <name>FMN</name>
        <dbReference type="ChEBI" id="CHEBI:58210"/>
    </ligand>
</feature>
<dbReference type="STRING" id="1537102.L0AXN4"/>
<evidence type="ECO:0000256" key="4">
    <source>
        <dbReference type="ARBA" id="ARBA00022694"/>
    </source>
</evidence>
<feature type="binding site" evidence="15">
    <location>
        <begin position="23"/>
        <end position="25"/>
    </location>
    <ligand>
        <name>FMN</name>
        <dbReference type="ChEBI" id="CHEBI:58210"/>
    </ligand>
</feature>
<sequence length="354" mass="39700">MENKGHFSSFWESLGNPRYVVAPMVDQSELPFRLLCRRYSAHLTYTPMLHARIFSENEKYRKTHFQTSEDDRPLIAQFCGNDPQTLVNAARIIKDDVSAIDINCGCPQGIARKGKYGAYLLDFPNVITSIVQTVTAQVDINVTCKIRLVEKESLQSTLNLCYALEASGCKALTVHGRDKTEKGVNISDCNWEAIKIIKSRVGIPGNAPSILKMSVVIANGGIESLDDVKRCLEYTGADAVMSSEAILEKPYLFTGREYNNLSIFKEYLSILKGCPEQRLSSVKSHAFKMLHKYLQVHHETREVIGRAGSIEAFDGIVQDLERVVAEDSTYSGSWYRRHRKQVTEPLLEESAPAS</sequence>
<proteinExistence type="inferred from homology"/>